<evidence type="ECO:0000256" key="3">
    <source>
        <dbReference type="ARBA" id="ARBA00022723"/>
    </source>
</evidence>
<dbReference type="PANTHER" id="PTHR43114:SF6">
    <property type="entry name" value="ADENINE DEAMINASE"/>
    <property type="match status" value="1"/>
</dbReference>
<name>A0ABN3UUS9_9ACTN</name>
<dbReference type="PANTHER" id="PTHR43114">
    <property type="entry name" value="ADENINE DEAMINASE"/>
    <property type="match status" value="1"/>
</dbReference>
<proteinExistence type="inferred from homology"/>
<evidence type="ECO:0000256" key="1">
    <source>
        <dbReference type="ARBA" id="ARBA00001947"/>
    </source>
</evidence>
<dbReference type="Gene3D" id="3.20.20.140">
    <property type="entry name" value="Metal-dependent hydrolases"/>
    <property type="match status" value="1"/>
</dbReference>
<organism evidence="7 8">
    <name type="scientific">Actinocorallia aurantiaca</name>
    <dbReference type="NCBI Taxonomy" id="46204"/>
    <lineage>
        <taxon>Bacteria</taxon>
        <taxon>Bacillati</taxon>
        <taxon>Actinomycetota</taxon>
        <taxon>Actinomycetes</taxon>
        <taxon>Streptosporangiales</taxon>
        <taxon>Thermomonosporaceae</taxon>
        <taxon>Actinocorallia</taxon>
    </lineage>
</organism>
<gene>
    <name evidence="7" type="ORF">GCM10010439_73860</name>
</gene>
<accession>A0ABN3UUS9</accession>
<dbReference type="EMBL" id="BAAATZ010000047">
    <property type="protein sequence ID" value="GAA2738765.1"/>
    <property type="molecule type" value="Genomic_DNA"/>
</dbReference>
<keyword evidence="8" id="KW-1185">Reference proteome</keyword>
<comment type="cofactor">
    <cofactor evidence="1">
        <name>Zn(2+)</name>
        <dbReference type="ChEBI" id="CHEBI:29105"/>
    </cofactor>
</comment>
<dbReference type="Proteomes" id="UP001501842">
    <property type="component" value="Unassembled WGS sequence"/>
</dbReference>
<dbReference type="RefSeq" id="WP_344458388.1">
    <property type="nucleotide sequence ID" value="NZ_BAAATZ010000047.1"/>
</dbReference>
<keyword evidence="3" id="KW-0479">Metal-binding</keyword>
<evidence type="ECO:0000313" key="8">
    <source>
        <dbReference type="Proteomes" id="UP001501842"/>
    </source>
</evidence>
<evidence type="ECO:0000256" key="2">
    <source>
        <dbReference type="ARBA" id="ARBA00006676"/>
    </source>
</evidence>
<sequence>MTEVRTGFDEALERLPKVELHCHVEGTMRPGTVMELARANGIPLPATEVTELYRYTSLDEFLSVFWLVQSVLVKRADWARLAYESVVDAAAHGRVYAEVFFTPARHLAGGQRLEDIVAGLHEGLAAGEAETGSRAMLIADIDRAYGPAAGLLLVQEVVGLRRRNTPGAERILGIGMDSTELGVDPASFREAYELAGRSGLRRTGHQGENSPPSAIATLVDVLGAERVDHGLSIMEDPALVERFALERIPLTVCPNSNIRIANAYPALADHCFPGMRRAGLLATLNTDDPALTDLDLGYEYRSVAEAFGYTWSDMVQIALDGVEASWLDPADRTALRRRITDEAAALQPG</sequence>
<dbReference type="NCBIfam" id="TIGR01430">
    <property type="entry name" value="aden_deam"/>
    <property type="match status" value="1"/>
</dbReference>
<comment type="caution">
    <text evidence="7">The sequence shown here is derived from an EMBL/GenBank/DDBJ whole genome shotgun (WGS) entry which is preliminary data.</text>
</comment>
<dbReference type="SUPFAM" id="SSF51556">
    <property type="entry name" value="Metallo-dependent hydrolases"/>
    <property type="match status" value="1"/>
</dbReference>
<evidence type="ECO:0000256" key="4">
    <source>
        <dbReference type="ARBA" id="ARBA00022801"/>
    </source>
</evidence>
<dbReference type="InterPro" id="IPR032466">
    <property type="entry name" value="Metal_Hydrolase"/>
</dbReference>
<dbReference type="Pfam" id="PF00962">
    <property type="entry name" value="A_deaminase"/>
    <property type="match status" value="1"/>
</dbReference>
<reference evidence="7 8" key="1">
    <citation type="journal article" date="2019" name="Int. J. Syst. Evol. Microbiol.">
        <title>The Global Catalogue of Microorganisms (GCM) 10K type strain sequencing project: providing services to taxonomists for standard genome sequencing and annotation.</title>
        <authorList>
            <consortium name="The Broad Institute Genomics Platform"/>
            <consortium name="The Broad Institute Genome Sequencing Center for Infectious Disease"/>
            <person name="Wu L."/>
            <person name="Ma J."/>
        </authorList>
    </citation>
    <scope>NUCLEOTIDE SEQUENCE [LARGE SCALE GENOMIC DNA]</scope>
    <source>
        <strain evidence="7 8">JCM 8201</strain>
    </source>
</reference>
<feature type="domain" description="Adenosine deaminase" evidence="6">
    <location>
        <begin position="16"/>
        <end position="340"/>
    </location>
</feature>
<evidence type="ECO:0000313" key="7">
    <source>
        <dbReference type="EMBL" id="GAA2738765.1"/>
    </source>
</evidence>
<evidence type="ECO:0000256" key="5">
    <source>
        <dbReference type="ARBA" id="ARBA00022833"/>
    </source>
</evidence>
<comment type="similarity">
    <text evidence="2">Belongs to the metallo-dependent hydrolases superfamily. Adenosine and AMP deaminases family.</text>
</comment>
<keyword evidence="4" id="KW-0378">Hydrolase</keyword>
<keyword evidence="5" id="KW-0862">Zinc</keyword>
<evidence type="ECO:0000259" key="6">
    <source>
        <dbReference type="Pfam" id="PF00962"/>
    </source>
</evidence>
<dbReference type="InterPro" id="IPR006330">
    <property type="entry name" value="Ado/ade_deaminase"/>
</dbReference>
<dbReference type="InterPro" id="IPR001365">
    <property type="entry name" value="A_deaminase_dom"/>
</dbReference>
<protein>
    <submittedName>
        <fullName evidence="7">Adenosine deaminase</fullName>
    </submittedName>
</protein>